<feature type="region of interest" description="Disordered" evidence="1">
    <location>
        <begin position="292"/>
        <end position="311"/>
    </location>
</feature>
<dbReference type="GeneID" id="12510056"/>
<accession>G7WLF5</accession>
<feature type="region of interest" description="Disordered" evidence="1">
    <location>
        <begin position="67"/>
        <end position="88"/>
    </location>
</feature>
<dbReference type="RefSeq" id="WP_014586443.1">
    <property type="nucleotide sequence ID" value="NC_017527.1"/>
</dbReference>
<dbReference type="AlphaFoldDB" id="G7WLF5"/>
<organism evidence="2 3">
    <name type="scientific">Methanothrix harundinacea (strain 6Ac)</name>
    <name type="common">Methanosaeta harundinacea</name>
    <dbReference type="NCBI Taxonomy" id="1110509"/>
    <lineage>
        <taxon>Archaea</taxon>
        <taxon>Methanobacteriati</taxon>
        <taxon>Methanobacteriota</taxon>
        <taxon>Stenosarchaea group</taxon>
        <taxon>Methanomicrobia</taxon>
        <taxon>Methanotrichales</taxon>
        <taxon>Methanotrichaceae</taxon>
        <taxon>Methanothrix</taxon>
    </lineage>
</organism>
<evidence type="ECO:0000313" key="2">
    <source>
        <dbReference type="EMBL" id="AET64258.1"/>
    </source>
</evidence>
<proteinExistence type="predicted"/>
<evidence type="ECO:0000313" key="3">
    <source>
        <dbReference type="Proteomes" id="UP000005877"/>
    </source>
</evidence>
<dbReference type="EMBL" id="CP003117">
    <property type="protein sequence ID" value="AET64258.1"/>
    <property type="molecule type" value="Genomic_DNA"/>
</dbReference>
<evidence type="ECO:0000256" key="1">
    <source>
        <dbReference type="SAM" id="MobiDB-lite"/>
    </source>
</evidence>
<sequence>MMRTTGLLITLAVATLIAVPAFSMPWEKGPGRHGGFDGMNLTEEEMENMTLGELRAHRQEMNVAQCPREGETGDSPMYQRSRSPGPMDRCAMTQGPGARGPMDRCFGCPSILMMDLTDEEIKNMTLAELSDLRAEKMAELGNMTSEEIEALWQEKRLEMENMTLAELRESRQDRPFLGFGACLLATDITLEELEGMTLAEIEALREEKIGELEKMTIGELEELNEARRTEMENMTLAELSEQREVCSILGLGPDGMRRGQGCQGERFGMGSPGMRQGYPECQFGTRASGMEDQGRGVFGGRMKKAGFPGEE</sequence>
<name>G7WLF5_METH6</name>
<dbReference type="HOGENOM" id="CLU_893147_0_0_2"/>
<gene>
    <name evidence="2" type="ordered locus">Mhar_0887</name>
</gene>
<reference evidence="2 3" key="1">
    <citation type="journal article" date="2012" name="PLoS ONE">
        <title>The genome characteristics and predicted function of methyl-group oxidation pathway in the obligate aceticlastic methanogens, Methanosaeta spp.</title>
        <authorList>
            <person name="Zhu J."/>
            <person name="Zheng H."/>
            <person name="Ai G."/>
            <person name="Zhang G."/>
            <person name="Liu D."/>
            <person name="Liu X."/>
            <person name="Dong X."/>
        </authorList>
    </citation>
    <scope>NUCLEOTIDE SEQUENCE [LARGE SCALE GENOMIC DNA]</scope>
    <source>
        <strain evidence="2 3">6Ac</strain>
    </source>
</reference>
<dbReference type="STRING" id="1110509.Mhar_0887"/>
<keyword evidence="3" id="KW-1185">Reference proteome</keyword>
<dbReference type="PATRIC" id="fig|1110509.7.peg.988"/>
<protein>
    <submittedName>
        <fullName evidence="2">Uncharacterized protein</fullName>
    </submittedName>
</protein>
<dbReference type="KEGG" id="mhi:Mhar_0887"/>
<dbReference type="Proteomes" id="UP000005877">
    <property type="component" value="Chromosome"/>
</dbReference>
<dbReference type="OrthoDB" id="386642at2157"/>